<gene>
    <name evidence="2" type="ORF">L207DRAFT_605018</name>
</gene>
<name>A0A2J6R7B4_HYAVF</name>
<dbReference type="Proteomes" id="UP000235786">
    <property type="component" value="Unassembled WGS sequence"/>
</dbReference>
<accession>A0A2J6R7B4</accession>
<dbReference type="Gene3D" id="3.40.50.1820">
    <property type="entry name" value="alpha/beta hydrolase"/>
    <property type="match status" value="1"/>
</dbReference>
<dbReference type="InterPro" id="IPR029058">
    <property type="entry name" value="AB_hydrolase_fold"/>
</dbReference>
<keyword evidence="2" id="KW-0378">Hydrolase</keyword>
<dbReference type="PANTHER" id="PTHR17630">
    <property type="entry name" value="DIENELACTONE HYDROLASE"/>
    <property type="match status" value="1"/>
</dbReference>
<evidence type="ECO:0000313" key="3">
    <source>
        <dbReference type="Proteomes" id="UP000235786"/>
    </source>
</evidence>
<protein>
    <submittedName>
        <fullName evidence="2">Alpha/beta-hydrolase</fullName>
    </submittedName>
</protein>
<feature type="non-terminal residue" evidence="2">
    <location>
        <position position="1"/>
    </location>
</feature>
<dbReference type="PANTHER" id="PTHR17630:SF44">
    <property type="entry name" value="PROTEIN AIM2"/>
    <property type="match status" value="1"/>
</dbReference>
<evidence type="ECO:0000259" key="1">
    <source>
        <dbReference type="Pfam" id="PF01738"/>
    </source>
</evidence>
<reference evidence="2 3" key="1">
    <citation type="submission" date="2016-04" db="EMBL/GenBank/DDBJ databases">
        <title>A degradative enzymes factory behind the ericoid mycorrhizal symbiosis.</title>
        <authorList>
            <consortium name="DOE Joint Genome Institute"/>
            <person name="Martino E."/>
            <person name="Morin E."/>
            <person name="Grelet G."/>
            <person name="Kuo A."/>
            <person name="Kohler A."/>
            <person name="Daghino S."/>
            <person name="Barry K."/>
            <person name="Choi C."/>
            <person name="Cichocki N."/>
            <person name="Clum A."/>
            <person name="Copeland A."/>
            <person name="Hainaut M."/>
            <person name="Haridas S."/>
            <person name="Labutti K."/>
            <person name="Lindquist E."/>
            <person name="Lipzen A."/>
            <person name="Khouja H.-R."/>
            <person name="Murat C."/>
            <person name="Ohm R."/>
            <person name="Olson A."/>
            <person name="Spatafora J."/>
            <person name="Veneault-Fourrey C."/>
            <person name="Henrissat B."/>
            <person name="Grigoriev I."/>
            <person name="Martin F."/>
            <person name="Perotto S."/>
        </authorList>
    </citation>
    <scope>NUCLEOTIDE SEQUENCE [LARGE SCALE GENOMIC DNA]</scope>
    <source>
        <strain evidence="2 3">F</strain>
    </source>
</reference>
<dbReference type="AlphaFoldDB" id="A0A2J6R7B4"/>
<proteinExistence type="predicted"/>
<sequence length="217" mass="23530">YLSYPPDNKTDTTILYLTDIYGIPLVNNRLLGDSIAKAGYFVVMPDMFAGDAILVVTDASFNMTAWRAKHTTDVVDAIVNTTLNSMRTELGAKIIGGTGYCFGGKYIVRFLAAGQGLSAAFTAHPAGVVVEEWQAIAGPLSIGFGGRSELDGSNTPAQRSAAEAIFQGNNATYETTLYSGVEHGFAVRTDLTDKRKKFAQESAYFQAVRWFDAWIKN</sequence>
<dbReference type="EMBL" id="KZ613954">
    <property type="protein sequence ID" value="PMD34388.1"/>
    <property type="molecule type" value="Genomic_DNA"/>
</dbReference>
<organism evidence="2 3">
    <name type="scientific">Hyaloscypha variabilis (strain UAMH 11265 / GT02V1 / F)</name>
    <name type="common">Meliniomyces variabilis</name>
    <dbReference type="NCBI Taxonomy" id="1149755"/>
    <lineage>
        <taxon>Eukaryota</taxon>
        <taxon>Fungi</taxon>
        <taxon>Dikarya</taxon>
        <taxon>Ascomycota</taxon>
        <taxon>Pezizomycotina</taxon>
        <taxon>Leotiomycetes</taxon>
        <taxon>Helotiales</taxon>
        <taxon>Hyaloscyphaceae</taxon>
        <taxon>Hyaloscypha</taxon>
        <taxon>Hyaloscypha variabilis</taxon>
    </lineage>
</organism>
<dbReference type="OrthoDB" id="17560at2759"/>
<feature type="domain" description="Dienelactone hydrolase" evidence="1">
    <location>
        <begin position="6"/>
        <end position="213"/>
    </location>
</feature>
<dbReference type="SUPFAM" id="SSF53474">
    <property type="entry name" value="alpha/beta-Hydrolases"/>
    <property type="match status" value="1"/>
</dbReference>
<dbReference type="GO" id="GO:0016787">
    <property type="term" value="F:hydrolase activity"/>
    <property type="evidence" value="ECO:0007669"/>
    <property type="project" value="UniProtKB-KW"/>
</dbReference>
<dbReference type="InterPro" id="IPR002925">
    <property type="entry name" value="Dienelactn_hydro"/>
</dbReference>
<keyword evidence="3" id="KW-1185">Reference proteome</keyword>
<evidence type="ECO:0000313" key="2">
    <source>
        <dbReference type="EMBL" id="PMD34388.1"/>
    </source>
</evidence>
<dbReference type="Pfam" id="PF01738">
    <property type="entry name" value="DLH"/>
    <property type="match status" value="1"/>
</dbReference>